<keyword evidence="1" id="KW-0472">Membrane</keyword>
<reference evidence="3" key="1">
    <citation type="submission" date="2018-12" db="EMBL/GenBank/DDBJ databases">
        <title>Bacillus chawlae sp. nov., Bacillus glennii sp. nov., and Bacillus saganii sp. nov. Isolated from the Vehicle Assembly Building at Kennedy Space Center where the Viking Spacecraft were Assembled.</title>
        <authorList>
            <person name="Seuylemezian A."/>
            <person name="Vaishampayan P."/>
        </authorList>
    </citation>
    <scope>NUCLEOTIDE SEQUENCE [LARGE SCALE GENOMIC DNA]</scope>
    <source>
        <strain evidence="3">DSM 13966</strain>
    </source>
</reference>
<evidence type="ECO:0000313" key="3">
    <source>
        <dbReference type="Proteomes" id="UP000279911"/>
    </source>
</evidence>
<keyword evidence="1" id="KW-1133">Transmembrane helix</keyword>
<protein>
    <submittedName>
        <fullName evidence="2">Uncharacterized protein</fullName>
    </submittedName>
</protein>
<proteinExistence type="predicted"/>
<dbReference type="AlphaFoldDB" id="A0A3R9DUG1"/>
<name>A0A3R9DUG1_9BACI</name>
<organism evidence="2 3">
    <name type="scientific">Mesobacillus subterraneus</name>
    <dbReference type="NCBI Taxonomy" id="285983"/>
    <lineage>
        <taxon>Bacteria</taxon>
        <taxon>Bacillati</taxon>
        <taxon>Bacillota</taxon>
        <taxon>Bacilli</taxon>
        <taxon>Bacillales</taxon>
        <taxon>Bacillaceae</taxon>
        <taxon>Mesobacillus</taxon>
    </lineage>
</organism>
<accession>A0A3R9DUG1</accession>
<evidence type="ECO:0000256" key="1">
    <source>
        <dbReference type="SAM" id="Phobius"/>
    </source>
</evidence>
<dbReference type="Proteomes" id="UP000279911">
    <property type="component" value="Unassembled WGS sequence"/>
</dbReference>
<comment type="caution">
    <text evidence="2">The sequence shown here is derived from an EMBL/GenBank/DDBJ whole genome shotgun (WGS) entry which is preliminary data.</text>
</comment>
<dbReference type="EMBL" id="RSFW01000011">
    <property type="protein sequence ID" value="RSD27570.1"/>
    <property type="molecule type" value="Genomic_DNA"/>
</dbReference>
<gene>
    <name evidence="2" type="ORF">EJA10_09385</name>
</gene>
<evidence type="ECO:0000313" key="2">
    <source>
        <dbReference type="EMBL" id="RSD27570.1"/>
    </source>
</evidence>
<keyword evidence="1" id="KW-0812">Transmembrane</keyword>
<dbReference type="RefSeq" id="WP_125479742.1">
    <property type="nucleotide sequence ID" value="NZ_RSFW01000011.1"/>
</dbReference>
<feature type="transmembrane region" description="Helical" evidence="1">
    <location>
        <begin position="37"/>
        <end position="62"/>
    </location>
</feature>
<sequence>MSFNFGSNVLLFLAAMLAGWALIKFGPGLLTLATLGLFEIIGVLVIVIFAIVIIFIALRVLFNGGWR</sequence>